<dbReference type="Pfam" id="PF07818">
    <property type="entry name" value="HCNGP"/>
    <property type="match status" value="1"/>
</dbReference>
<dbReference type="PANTHER" id="PTHR13464:SF0">
    <property type="entry name" value="SAP30-BINDING PROTEIN"/>
    <property type="match status" value="1"/>
</dbReference>
<feature type="compositionally biased region" description="Basic and acidic residues" evidence="1">
    <location>
        <begin position="74"/>
        <end position="85"/>
    </location>
</feature>
<feature type="compositionally biased region" description="Low complexity" evidence="1">
    <location>
        <begin position="187"/>
        <end position="201"/>
    </location>
</feature>
<dbReference type="PANTHER" id="PTHR13464">
    <property type="entry name" value="TRANSCRIPTIONAL REGULATOR PROTEIN HCNGP"/>
    <property type="match status" value="1"/>
</dbReference>
<name>A0A6P8QGG0_GEOSA</name>
<reference evidence="3" key="1">
    <citation type="submission" date="2025-08" db="UniProtKB">
        <authorList>
            <consortium name="RefSeq"/>
        </authorList>
    </citation>
    <scope>IDENTIFICATION</scope>
</reference>
<dbReference type="KEGG" id="gsh:117359408"/>
<dbReference type="GeneID" id="117359408"/>
<dbReference type="OrthoDB" id="1714508at2759"/>
<keyword evidence="2" id="KW-1185">Reference proteome</keyword>
<feature type="compositionally biased region" description="Basic and acidic residues" evidence="1">
    <location>
        <begin position="174"/>
        <end position="183"/>
    </location>
</feature>
<organism evidence="2 3">
    <name type="scientific">Geotrypetes seraphini</name>
    <name type="common">Gaboon caecilian</name>
    <name type="synonym">Caecilia seraphini</name>
    <dbReference type="NCBI Taxonomy" id="260995"/>
    <lineage>
        <taxon>Eukaryota</taxon>
        <taxon>Metazoa</taxon>
        <taxon>Chordata</taxon>
        <taxon>Craniata</taxon>
        <taxon>Vertebrata</taxon>
        <taxon>Euteleostomi</taxon>
        <taxon>Amphibia</taxon>
        <taxon>Gymnophiona</taxon>
        <taxon>Geotrypetes</taxon>
    </lineage>
</organism>
<evidence type="ECO:0000313" key="3">
    <source>
        <dbReference type="RefSeq" id="XP_033798022.1"/>
    </source>
</evidence>
<dbReference type="InterPro" id="IPR012479">
    <property type="entry name" value="SAP30BP"/>
</dbReference>
<feature type="region of interest" description="Disordered" evidence="1">
    <location>
        <begin position="40"/>
        <end position="95"/>
    </location>
</feature>
<dbReference type="Proteomes" id="UP000515159">
    <property type="component" value="Chromosome 4"/>
</dbReference>
<dbReference type="AlphaFoldDB" id="A0A6P8QGG0"/>
<protein>
    <submittedName>
        <fullName evidence="3">SAP30-binding protein-like</fullName>
    </submittedName>
</protein>
<gene>
    <name evidence="3" type="primary">LOC117359408</name>
</gene>
<dbReference type="GO" id="GO:0005634">
    <property type="term" value="C:nucleus"/>
    <property type="evidence" value="ECO:0007669"/>
    <property type="project" value="TreeGrafter"/>
</dbReference>
<accession>A0A6P8QGG0</accession>
<proteinExistence type="predicted"/>
<evidence type="ECO:0000256" key="1">
    <source>
        <dbReference type="SAM" id="MobiDB-lite"/>
    </source>
</evidence>
<evidence type="ECO:0000313" key="2">
    <source>
        <dbReference type="Proteomes" id="UP000515159"/>
    </source>
</evidence>
<dbReference type="InParanoid" id="A0A6P8QGG0"/>
<sequence length="243" mass="27288">MVGSKNILSSLMVYWDDSEQQSEGEETAIEEKGGLVLTAYGDDEEDSETETGNLKQFSEMETRDSQELVASSKRVRDMSPDEIKIPPEPPGRCSSHLQSKIQKLHERKLKEGMNMNFIIQRKKEFQNPSIYKKLIQLCSIDELGTNYPKDIFDPHRWSEDSYYDALAKAQNVEMEKAKKEQTKKGPTTNTATATTNTSSTSVAYAQKRKSKWDAAIPVTTRAQPNILNTTATLPAVVTVTSKT</sequence>
<dbReference type="GO" id="GO:0006355">
    <property type="term" value="P:regulation of DNA-templated transcription"/>
    <property type="evidence" value="ECO:0007669"/>
    <property type="project" value="InterPro"/>
</dbReference>
<feature type="region of interest" description="Disordered" evidence="1">
    <location>
        <begin position="174"/>
        <end position="203"/>
    </location>
</feature>
<dbReference type="RefSeq" id="XP_033798022.1">
    <property type="nucleotide sequence ID" value="XM_033942131.1"/>
</dbReference>